<dbReference type="EMBL" id="MLFT02000005">
    <property type="protein sequence ID" value="PHT47938.1"/>
    <property type="molecule type" value="Genomic_DNA"/>
</dbReference>
<dbReference type="AlphaFoldDB" id="A0A2G2WRP9"/>
<dbReference type="OrthoDB" id="734536at2759"/>
<dbReference type="Proteomes" id="UP000224567">
    <property type="component" value="Unassembled WGS sequence"/>
</dbReference>
<organism evidence="2 3">
    <name type="scientific">Capsicum baccatum</name>
    <name type="common">Peruvian pepper</name>
    <dbReference type="NCBI Taxonomy" id="33114"/>
    <lineage>
        <taxon>Eukaryota</taxon>
        <taxon>Viridiplantae</taxon>
        <taxon>Streptophyta</taxon>
        <taxon>Embryophyta</taxon>
        <taxon>Tracheophyta</taxon>
        <taxon>Spermatophyta</taxon>
        <taxon>Magnoliopsida</taxon>
        <taxon>eudicotyledons</taxon>
        <taxon>Gunneridae</taxon>
        <taxon>Pentapetalae</taxon>
        <taxon>asterids</taxon>
        <taxon>lamiids</taxon>
        <taxon>Solanales</taxon>
        <taxon>Solanaceae</taxon>
        <taxon>Solanoideae</taxon>
        <taxon>Capsiceae</taxon>
        <taxon>Capsicum</taxon>
    </lineage>
</organism>
<evidence type="ECO:0000256" key="1">
    <source>
        <dbReference type="SAM" id="MobiDB-lite"/>
    </source>
</evidence>
<feature type="region of interest" description="Disordered" evidence="1">
    <location>
        <begin position="1"/>
        <end position="63"/>
    </location>
</feature>
<accession>A0A2G2WRP9</accession>
<reference evidence="3" key="2">
    <citation type="journal article" date="2017" name="J. Anim. Genet.">
        <title>Multiple reference genome sequences of hot pepper reveal the massive evolution of plant disease resistance genes by retroduplication.</title>
        <authorList>
            <person name="Kim S."/>
            <person name="Park J."/>
            <person name="Yeom S.-I."/>
            <person name="Kim Y.-M."/>
            <person name="Seo E."/>
            <person name="Kim K.-T."/>
            <person name="Kim M.-S."/>
            <person name="Lee J.M."/>
            <person name="Cheong K."/>
            <person name="Shin H.-S."/>
            <person name="Kim S.-B."/>
            <person name="Han K."/>
            <person name="Lee J."/>
            <person name="Park M."/>
            <person name="Lee H.-A."/>
            <person name="Lee H.-Y."/>
            <person name="Lee Y."/>
            <person name="Oh S."/>
            <person name="Lee J.H."/>
            <person name="Choi E."/>
            <person name="Choi E."/>
            <person name="Lee S.E."/>
            <person name="Jeon J."/>
            <person name="Kim H."/>
            <person name="Choi G."/>
            <person name="Song H."/>
            <person name="Lee J."/>
            <person name="Lee S.-C."/>
            <person name="Kwon J.-K."/>
            <person name="Lee H.-Y."/>
            <person name="Koo N."/>
            <person name="Hong Y."/>
            <person name="Kim R.W."/>
            <person name="Kang W.-H."/>
            <person name="Huh J.H."/>
            <person name="Kang B.-C."/>
            <person name="Yang T.-J."/>
            <person name="Lee Y.-H."/>
            <person name="Bennetzen J.L."/>
            <person name="Choi D."/>
        </authorList>
    </citation>
    <scope>NUCLEOTIDE SEQUENCE [LARGE SCALE GENOMIC DNA]</scope>
    <source>
        <strain evidence="3">cv. PBC81</strain>
    </source>
</reference>
<feature type="compositionally biased region" description="Low complexity" evidence="1">
    <location>
        <begin position="17"/>
        <end position="27"/>
    </location>
</feature>
<evidence type="ECO:0000313" key="3">
    <source>
        <dbReference type="Proteomes" id="UP000224567"/>
    </source>
</evidence>
<reference evidence="2 3" key="1">
    <citation type="journal article" date="2017" name="Genome Biol.">
        <title>New reference genome sequences of hot pepper reveal the massive evolution of plant disease-resistance genes by retroduplication.</title>
        <authorList>
            <person name="Kim S."/>
            <person name="Park J."/>
            <person name="Yeom S.I."/>
            <person name="Kim Y.M."/>
            <person name="Seo E."/>
            <person name="Kim K.T."/>
            <person name="Kim M.S."/>
            <person name="Lee J.M."/>
            <person name="Cheong K."/>
            <person name="Shin H.S."/>
            <person name="Kim S.B."/>
            <person name="Han K."/>
            <person name="Lee J."/>
            <person name="Park M."/>
            <person name="Lee H.A."/>
            <person name="Lee H.Y."/>
            <person name="Lee Y."/>
            <person name="Oh S."/>
            <person name="Lee J.H."/>
            <person name="Choi E."/>
            <person name="Choi E."/>
            <person name="Lee S.E."/>
            <person name="Jeon J."/>
            <person name="Kim H."/>
            <person name="Choi G."/>
            <person name="Song H."/>
            <person name="Lee J."/>
            <person name="Lee S.C."/>
            <person name="Kwon J.K."/>
            <person name="Lee H.Y."/>
            <person name="Koo N."/>
            <person name="Hong Y."/>
            <person name="Kim R.W."/>
            <person name="Kang W.H."/>
            <person name="Huh J.H."/>
            <person name="Kang B.C."/>
            <person name="Yang T.J."/>
            <person name="Lee Y.H."/>
            <person name="Bennetzen J.L."/>
            <person name="Choi D."/>
        </authorList>
    </citation>
    <scope>NUCLEOTIDE SEQUENCE [LARGE SCALE GENOMIC DNA]</scope>
    <source>
        <strain evidence="3">cv. PBC81</strain>
    </source>
</reference>
<name>A0A2G2WRP9_CAPBA</name>
<keyword evidence="3" id="KW-1185">Reference proteome</keyword>
<gene>
    <name evidence="2" type="ORF">CQW23_12146</name>
</gene>
<comment type="caution">
    <text evidence="2">The sequence shown here is derived from an EMBL/GenBank/DDBJ whole genome shotgun (WGS) entry which is preliminary data.</text>
</comment>
<evidence type="ECO:0000313" key="2">
    <source>
        <dbReference type="EMBL" id="PHT47938.1"/>
    </source>
</evidence>
<protein>
    <submittedName>
        <fullName evidence="2">Uncharacterized protein</fullName>
    </submittedName>
</protein>
<proteinExistence type="predicted"/>
<sequence length="125" mass="14011">MSDEDISESFSEWERIPSPSSNTSNNNDTKFSSEDEIHIPAMEEVTTLPLTDSNNDENGEGNKLKKNLRELSCWIVHIASKIRNYVATKVGIGTFTSSRSRILAVLLVSFFLLDDKEEIAEAKTD</sequence>